<dbReference type="InterPro" id="IPR001789">
    <property type="entry name" value="Sig_transdc_resp-reg_receiver"/>
</dbReference>
<dbReference type="OrthoDB" id="25887at2"/>
<keyword evidence="11" id="KW-1185">Reference proteome</keyword>
<evidence type="ECO:0000259" key="8">
    <source>
        <dbReference type="PROSITE" id="PS50110"/>
    </source>
</evidence>
<dbReference type="EMBL" id="QWLA01000002">
    <property type="protein sequence ID" value="RIH89680.1"/>
    <property type="molecule type" value="Genomic_DNA"/>
</dbReference>
<organism evidence="10 11">
    <name type="scientific">Calidithermus roseus</name>
    <dbReference type="NCBI Taxonomy" id="1644118"/>
    <lineage>
        <taxon>Bacteria</taxon>
        <taxon>Thermotogati</taxon>
        <taxon>Deinococcota</taxon>
        <taxon>Deinococci</taxon>
        <taxon>Thermales</taxon>
        <taxon>Thermaceae</taxon>
        <taxon>Calidithermus</taxon>
    </lineage>
</organism>
<dbReference type="CDD" id="cd00383">
    <property type="entry name" value="trans_reg_C"/>
    <property type="match status" value="1"/>
</dbReference>
<dbReference type="SMART" id="SM00448">
    <property type="entry name" value="REC"/>
    <property type="match status" value="1"/>
</dbReference>
<feature type="domain" description="Response regulatory" evidence="8">
    <location>
        <begin position="2"/>
        <end position="116"/>
    </location>
</feature>
<dbReference type="PROSITE" id="PS50110">
    <property type="entry name" value="RESPONSE_REGULATORY"/>
    <property type="match status" value="1"/>
</dbReference>
<keyword evidence="1 6" id="KW-0597">Phosphoprotein</keyword>
<feature type="DNA-binding region" description="OmpR/PhoB-type" evidence="7">
    <location>
        <begin position="124"/>
        <end position="218"/>
    </location>
</feature>
<evidence type="ECO:0000256" key="6">
    <source>
        <dbReference type="PROSITE-ProRule" id="PRU00169"/>
    </source>
</evidence>
<dbReference type="GO" id="GO:0005829">
    <property type="term" value="C:cytosol"/>
    <property type="evidence" value="ECO:0007669"/>
    <property type="project" value="TreeGrafter"/>
</dbReference>
<keyword evidence="2" id="KW-0902">Two-component regulatory system</keyword>
<evidence type="ECO:0000256" key="7">
    <source>
        <dbReference type="PROSITE-ProRule" id="PRU01091"/>
    </source>
</evidence>
<dbReference type="Pfam" id="PF00486">
    <property type="entry name" value="Trans_reg_C"/>
    <property type="match status" value="1"/>
</dbReference>
<dbReference type="GO" id="GO:0000976">
    <property type="term" value="F:transcription cis-regulatory region binding"/>
    <property type="evidence" value="ECO:0007669"/>
    <property type="project" value="TreeGrafter"/>
</dbReference>
<dbReference type="PANTHER" id="PTHR48111">
    <property type="entry name" value="REGULATOR OF RPOS"/>
    <property type="match status" value="1"/>
</dbReference>
<keyword evidence="5" id="KW-0804">Transcription</keyword>
<dbReference type="InterPro" id="IPR036388">
    <property type="entry name" value="WH-like_DNA-bd_sf"/>
</dbReference>
<dbReference type="SUPFAM" id="SSF52172">
    <property type="entry name" value="CheY-like"/>
    <property type="match status" value="1"/>
</dbReference>
<feature type="modified residue" description="4-aspartylphosphate" evidence="6">
    <location>
        <position position="51"/>
    </location>
</feature>
<evidence type="ECO:0000313" key="10">
    <source>
        <dbReference type="EMBL" id="RIH89680.1"/>
    </source>
</evidence>
<evidence type="ECO:0000313" key="11">
    <source>
        <dbReference type="Proteomes" id="UP000265341"/>
    </source>
</evidence>
<feature type="domain" description="OmpR/PhoB-type" evidence="9">
    <location>
        <begin position="124"/>
        <end position="218"/>
    </location>
</feature>
<dbReference type="CDD" id="cd17624">
    <property type="entry name" value="REC_OmpR_PmrA-like"/>
    <property type="match status" value="1"/>
</dbReference>
<dbReference type="PANTHER" id="PTHR48111:SF1">
    <property type="entry name" value="TWO-COMPONENT RESPONSE REGULATOR ORR33"/>
    <property type="match status" value="1"/>
</dbReference>
<dbReference type="Proteomes" id="UP000265341">
    <property type="component" value="Unassembled WGS sequence"/>
</dbReference>
<comment type="caution">
    <text evidence="10">The sequence shown here is derived from an EMBL/GenBank/DDBJ whole genome shotgun (WGS) entry which is preliminary data.</text>
</comment>
<reference evidence="10 11" key="1">
    <citation type="submission" date="2018-08" db="EMBL/GenBank/DDBJ databases">
        <title>Meiothermus roseus NBRC 110900 genome sequencing project.</title>
        <authorList>
            <person name="Da Costa M.S."/>
            <person name="Albuquerque L."/>
            <person name="Raposo P."/>
            <person name="Froufe H.J.C."/>
            <person name="Barroso C.S."/>
            <person name="Egas C."/>
        </authorList>
    </citation>
    <scope>NUCLEOTIDE SEQUENCE [LARGE SCALE GENOMIC DNA]</scope>
    <source>
        <strain evidence="10 11">NBRC 110900</strain>
    </source>
</reference>
<protein>
    <submittedName>
        <fullName evidence="10">Transcriptional regulatory protein BasR</fullName>
    </submittedName>
</protein>
<dbReference type="FunFam" id="3.40.50.2300:FF:000002">
    <property type="entry name" value="DNA-binding response regulator PhoP"/>
    <property type="match status" value="1"/>
</dbReference>
<dbReference type="Gene3D" id="6.10.250.690">
    <property type="match status" value="1"/>
</dbReference>
<evidence type="ECO:0000256" key="2">
    <source>
        <dbReference type="ARBA" id="ARBA00023012"/>
    </source>
</evidence>
<dbReference type="InterPro" id="IPR011006">
    <property type="entry name" value="CheY-like_superfamily"/>
</dbReference>
<dbReference type="GO" id="GO:0000156">
    <property type="term" value="F:phosphorelay response regulator activity"/>
    <property type="evidence" value="ECO:0007669"/>
    <property type="project" value="TreeGrafter"/>
</dbReference>
<dbReference type="Pfam" id="PF00072">
    <property type="entry name" value="Response_reg"/>
    <property type="match status" value="1"/>
</dbReference>
<accession>A0A399F125</accession>
<dbReference type="PROSITE" id="PS51755">
    <property type="entry name" value="OMPR_PHOB"/>
    <property type="match status" value="1"/>
</dbReference>
<dbReference type="InterPro" id="IPR039420">
    <property type="entry name" value="WalR-like"/>
</dbReference>
<name>A0A399F125_9DEIN</name>
<evidence type="ECO:0000256" key="3">
    <source>
        <dbReference type="ARBA" id="ARBA00023015"/>
    </source>
</evidence>
<dbReference type="RefSeq" id="WP_119275630.1">
    <property type="nucleotide sequence ID" value="NZ_QWLA01000002.1"/>
</dbReference>
<evidence type="ECO:0000259" key="9">
    <source>
        <dbReference type="PROSITE" id="PS51755"/>
    </source>
</evidence>
<evidence type="ECO:0000256" key="4">
    <source>
        <dbReference type="ARBA" id="ARBA00023125"/>
    </source>
</evidence>
<dbReference type="Gene3D" id="3.40.50.2300">
    <property type="match status" value="1"/>
</dbReference>
<dbReference type="AlphaFoldDB" id="A0A399F125"/>
<dbReference type="GO" id="GO:0032993">
    <property type="term" value="C:protein-DNA complex"/>
    <property type="evidence" value="ECO:0007669"/>
    <property type="project" value="TreeGrafter"/>
</dbReference>
<dbReference type="SMART" id="SM00862">
    <property type="entry name" value="Trans_reg_C"/>
    <property type="match status" value="1"/>
</dbReference>
<keyword evidence="3" id="KW-0805">Transcription regulation</keyword>
<evidence type="ECO:0000256" key="5">
    <source>
        <dbReference type="ARBA" id="ARBA00023163"/>
    </source>
</evidence>
<dbReference type="Gene3D" id="1.10.10.10">
    <property type="entry name" value="Winged helix-like DNA-binding domain superfamily/Winged helix DNA-binding domain"/>
    <property type="match status" value="1"/>
</dbReference>
<dbReference type="GO" id="GO:0006355">
    <property type="term" value="P:regulation of DNA-templated transcription"/>
    <property type="evidence" value="ECO:0007669"/>
    <property type="project" value="InterPro"/>
</dbReference>
<evidence type="ECO:0000256" key="1">
    <source>
        <dbReference type="ARBA" id="ARBA00022553"/>
    </source>
</evidence>
<keyword evidence="4 7" id="KW-0238">DNA-binding</keyword>
<gene>
    <name evidence="10" type="primary">basR_1</name>
    <name evidence="10" type="ORF">Mrose_00272</name>
</gene>
<proteinExistence type="predicted"/>
<dbReference type="InterPro" id="IPR001867">
    <property type="entry name" value="OmpR/PhoB-type_DNA-bd"/>
</dbReference>
<sequence>MRILLVEDDPEVGALVKETLEAEPYAVDWAQDGAEAQGLLEGFPYDLVVLDVGLPRRDGFSLLEHLRGRGDGLPVLMLTARDGLDDRVRGLEAGADDYLVKPFHLRELRARVRALLRRSKGVAQNRVEVGRLTLDLKAKQAWWNGAALELSAKEWLILEFLALHPGEFYPRELLLEHVWPGEASIDPRSLDPYISRLRQKLAPEAIETQRGLGYKLLG</sequence>